<feature type="compositionally biased region" description="Polar residues" evidence="5">
    <location>
        <begin position="287"/>
        <end position="304"/>
    </location>
</feature>
<evidence type="ECO:0000256" key="6">
    <source>
        <dbReference type="SAM" id="Phobius"/>
    </source>
</evidence>
<feature type="repeat" description="WD" evidence="4">
    <location>
        <begin position="461"/>
        <end position="492"/>
    </location>
</feature>
<dbReference type="CDD" id="cd00200">
    <property type="entry name" value="WD40"/>
    <property type="match status" value="1"/>
</dbReference>
<dbReference type="SUPFAM" id="SSF50998">
    <property type="entry name" value="Quinoprotein alcohol dehydrogenase-like"/>
    <property type="match status" value="1"/>
</dbReference>
<dbReference type="Proteomes" id="UP000315647">
    <property type="component" value="Chromosome"/>
</dbReference>
<feature type="repeat" description="WD" evidence="4">
    <location>
        <begin position="554"/>
        <end position="585"/>
    </location>
</feature>
<dbReference type="AlphaFoldDB" id="A0A517PZZ4"/>
<keyword evidence="6" id="KW-0472">Membrane</keyword>
<dbReference type="EMBL" id="CP037421">
    <property type="protein sequence ID" value="QDT24952.1"/>
    <property type="molecule type" value="Genomic_DNA"/>
</dbReference>
<organism evidence="7 8">
    <name type="scientific">Gimesia panareensis</name>
    <dbReference type="NCBI Taxonomy" id="2527978"/>
    <lineage>
        <taxon>Bacteria</taxon>
        <taxon>Pseudomonadati</taxon>
        <taxon>Planctomycetota</taxon>
        <taxon>Planctomycetia</taxon>
        <taxon>Planctomycetales</taxon>
        <taxon>Planctomycetaceae</taxon>
        <taxon>Gimesia</taxon>
    </lineage>
</organism>
<dbReference type="SMART" id="SM00320">
    <property type="entry name" value="WD40"/>
    <property type="match status" value="3"/>
</dbReference>
<dbReference type="InterPro" id="IPR019775">
    <property type="entry name" value="WD40_repeat_CS"/>
</dbReference>
<keyword evidence="8" id="KW-1185">Reference proteome</keyword>
<keyword evidence="1 4" id="KW-0853">WD repeat</keyword>
<dbReference type="RefSeq" id="WP_145447921.1">
    <property type="nucleotide sequence ID" value="NZ_CP037421.1"/>
</dbReference>
<dbReference type="InterPro" id="IPR015943">
    <property type="entry name" value="WD40/YVTN_repeat-like_dom_sf"/>
</dbReference>
<evidence type="ECO:0000313" key="7">
    <source>
        <dbReference type="EMBL" id="QDT24952.1"/>
    </source>
</evidence>
<gene>
    <name evidence="7" type="ORF">Enr10x_02460</name>
</gene>
<keyword evidence="3" id="KW-0677">Repeat</keyword>
<dbReference type="InterPro" id="IPR029046">
    <property type="entry name" value="LolA/LolB/LppX"/>
</dbReference>
<dbReference type="Pfam" id="PF00400">
    <property type="entry name" value="WD40"/>
    <property type="match status" value="3"/>
</dbReference>
<evidence type="ECO:0000256" key="3">
    <source>
        <dbReference type="ARBA" id="ARBA00022737"/>
    </source>
</evidence>
<evidence type="ECO:0000256" key="2">
    <source>
        <dbReference type="ARBA" id="ARBA00022729"/>
    </source>
</evidence>
<dbReference type="PROSITE" id="PS50294">
    <property type="entry name" value="WD_REPEATS_REGION"/>
    <property type="match status" value="3"/>
</dbReference>
<dbReference type="SUPFAM" id="SSF89392">
    <property type="entry name" value="Prokaryotic lipoproteins and lipoprotein localization factors"/>
    <property type="match status" value="1"/>
</dbReference>
<dbReference type="PANTHER" id="PTHR19879:SF9">
    <property type="entry name" value="TRANSCRIPTION INITIATION FACTOR TFIID SUBUNIT 5"/>
    <property type="match status" value="1"/>
</dbReference>
<keyword evidence="2" id="KW-0732">Signal</keyword>
<feature type="repeat" description="WD" evidence="4">
    <location>
        <begin position="586"/>
        <end position="625"/>
    </location>
</feature>
<dbReference type="InterPro" id="IPR020472">
    <property type="entry name" value="WD40_PAC1"/>
</dbReference>
<feature type="transmembrane region" description="Helical" evidence="6">
    <location>
        <begin position="67"/>
        <end position="88"/>
    </location>
</feature>
<dbReference type="InterPro" id="IPR001680">
    <property type="entry name" value="WD40_rpt"/>
</dbReference>
<evidence type="ECO:0000256" key="5">
    <source>
        <dbReference type="SAM" id="MobiDB-lite"/>
    </source>
</evidence>
<reference evidence="7 8" key="1">
    <citation type="submission" date="2019-03" db="EMBL/GenBank/DDBJ databases">
        <title>Deep-cultivation of Planctomycetes and their phenomic and genomic characterization uncovers novel biology.</title>
        <authorList>
            <person name="Wiegand S."/>
            <person name="Jogler M."/>
            <person name="Boedeker C."/>
            <person name="Pinto D."/>
            <person name="Vollmers J."/>
            <person name="Rivas-Marin E."/>
            <person name="Kohn T."/>
            <person name="Peeters S.H."/>
            <person name="Heuer A."/>
            <person name="Rast P."/>
            <person name="Oberbeckmann S."/>
            <person name="Bunk B."/>
            <person name="Jeske O."/>
            <person name="Meyerdierks A."/>
            <person name="Storesund J.E."/>
            <person name="Kallscheuer N."/>
            <person name="Luecker S."/>
            <person name="Lage O.M."/>
            <person name="Pohl T."/>
            <person name="Merkel B.J."/>
            <person name="Hornburger P."/>
            <person name="Mueller R.-W."/>
            <person name="Bruemmer F."/>
            <person name="Labrenz M."/>
            <person name="Spormann A.M."/>
            <person name="Op den Camp H."/>
            <person name="Overmann J."/>
            <person name="Amann R."/>
            <person name="Jetten M.S.M."/>
            <person name="Mascher T."/>
            <person name="Medema M.H."/>
            <person name="Devos D.P."/>
            <person name="Kaster A.-K."/>
            <person name="Ovreas L."/>
            <person name="Rohde M."/>
            <person name="Galperin M.Y."/>
            <person name="Jogler C."/>
        </authorList>
    </citation>
    <scope>NUCLEOTIDE SEQUENCE [LARGE SCALE GENOMIC DNA]</scope>
    <source>
        <strain evidence="7 8">Enr10</strain>
    </source>
</reference>
<keyword evidence="6" id="KW-1133">Transmembrane helix</keyword>
<dbReference type="PANTHER" id="PTHR19879">
    <property type="entry name" value="TRANSCRIPTION INITIATION FACTOR TFIID"/>
    <property type="match status" value="1"/>
</dbReference>
<protein>
    <submittedName>
        <fullName evidence="7">WD domain, G-beta repeat</fullName>
    </submittedName>
</protein>
<dbReference type="Gene3D" id="2.130.10.10">
    <property type="entry name" value="YVTN repeat-like/Quinoprotein amine dehydrogenase"/>
    <property type="match status" value="2"/>
</dbReference>
<evidence type="ECO:0000256" key="4">
    <source>
        <dbReference type="PROSITE-ProRule" id="PRU00221"/>
    </source>
</evidence>
<feature type="region of interest" description="Disordered" evidence="5">
    <location>
        <begin position="282"/>
        <end position="306"/>
    </location>
</feature>
<dbReference type="InterPro" id="IPR011047">
    <property type="entry name" value="Quinoprotein_ADH-like_sf"/>
</dbReference>
<evidence type="ECO:0000256" key="1">
    <source>
        <dbReference type="ARBA" id="ARBA00022574"/>
    </source>
</evidence>
<dbReference type="Gene3D" id="2.50.20.10">
    <property type="entry name" value="Lipoprotein localisation LolA/LolB/LppX"/>
    <property type="match status" value="1"/>
</dbReference>
<dbReference type="PROSITE" id="PS00678">
    <property type="entry name" value="WD_REPEATS_1"/>
    <property type="match status" value="2"/>
</dbReference>
<keyword evidence="6" id="KW-0812">Transmembrane</keyword>
<name>A0A517PZZ4_9PLAN</name>
<evidence type="ECO:0000313" key="8">
    <source>
        <dbReference type="Proteomes" id="UP000315647"/>
    </source>
</evidence>
<proteinExistence type="predicted"/>
<accession>A0A517PZZ4</accession>
<dbReference type="PRINTS" id="PR00320">
    <property type="entry name" value="GPROTEINBRPT"/>
</dbReference>
<dbReference type="PROSITE" id="PS50082">
    <property type="entry name" value="WD_REPEATS_2"/>
    <property type="match status" value="3"/>
</dbReference>
<sequence length="625" mass="68941">MTNQRHTAEFDYLEPLLDSAVQAVLAETLPEDAVERIKMRAASLDTLASSPDKQRVRRRAWLVRMPNHYGIVATVVVLAAIAGFSLLINRTAGQAFADVIQNVKRVSSVQLTMTTRFGHQPEIKGKMFLEGDQLRIEQFQGMMVQVGDLRQKHALVLDTYRKLAQPIDIDEHFAREFVNPIDQLRRTKPENAINIGEEDLKGRLTQVYRIDKVDLLGMRGNGEMLVWVDPIDGLPVKIVIHDSNPEAETEIRFESFVWNEPLDANLFALTIPDGYQLGTVITMPPRNKSTPPSTGSGTPQSQLAQGILSRDRVPSRIVWGPLGKTITAIMRDPESVAPHERKANELRQWNVATGKLNWSKGIAGASRMAASTDGKNLATVVGYEVQLRDPTTGQVKNKWTTDKRLLPLAFSPDGETVAAGITGGGPFGGRGKKVSGGVQFWDAEHGTLKRSLADDKQTTYIRYSLDGRYLATSSNDGPVKLWDPTTGELIRIFAGRGQVAFSLDGRLIACAASRPYPLKNKTADDIKLYNIQTGKLMQTLASGDHTEESWVLWVAFSPNGHLIASASWDGTVKLWDVTTGKLQKTITEHKGGVVCCEFAPDGNTLATGSEDKTLRLWNLQQLMAP</sequence>